<dbReference type="RefSeq" id="WP_238247268.1">
    <property type="nucleotide sequence ID" value="NZ_BPQX01000007.1"/>
</dbReference>
<dbReference type="InterPro" id="IPR014710">
    <property type="entry name" value="RmlC-like_jellyroll"/>
</dbReference>
<dbReference type="InterPro" id="IPR011051">
    <property type="entry name" value="RmlC_Cupin_sf"/>
</dbReference>
<organism evidence="2 3">
    <name type="scientific">Methylobacterium persicinum</name>
    <dbReference type="NCBI Taxonomy" id="374426"/>
    <lineage>
        <taxon>Bacteria</taxon>
        <taxon>Pseudomonadati</taxon>
        <taxon>Pseudomonadota</taxon>
        <taxon>Alphaproteobacteria</taxon>
        <taxon>Hyphomicrobiales</taxon>
        <taxon>Methylobacteriaceae</taxon>
        <taxon>Methylobacterium</taxon>
    </lineage>
</organism>
<dbReference type="Pfam" id="PF05523">
    <property type="entry name" value="FdtA"/>
    <property type="match status" value="1"/>
</dbReference>
<feature type="domain" description="Sugar 3,4-ketoisomerase QdtA cupin" evidence="1">
    <location>
        <begin position="16"/>
        <end position="93"/>
    </location>
</feature>
<reference evidence="2 3" key="1">
    <citation type="submission" date="2023-07" db="EMBL/GenBank/DDBJ databases">
        <title>Genomic Encyclopedia of Type Strains, Phase IV (KMG-IV): sequencing the most valuable type-strain genomes for metagenomic binning, comparative biology and taxonomic classification.</title>
        <authorList>
            <person name="Goeker M."/>
        </authorList>
    </citation>
    <scope>NUCLEOTIDE SEQUENCE [LARGE SCALE GENOMIC DNA]</scope>
    <source>
        <strain evidence="2 3">DSM 19562</strain>
    </source>
</reference>
<proteinExistence type="predicted"/>
<sequence length="95" mass="10184">MRLIEGAELLKHGVNVDLRGELGAFEDFNNLPFPLERVFFIKAGMAGMPRGGHANSCDEAIIALSGSVLVEANNGYQKAGVRLSSGNEMVWIPAP</sequence>
<dbReference type="Gene3D" id="2.60.120.10">
    <property type="entry name" value="Jelly Rolls"/>
    <property type="match status" value="1"/>
</dbReference>
<dbReference type="CDD" id="cd20292">
    <property type="entry name" value="cupin_QdtA-like"/>
    <property type="match status" value="1"/>
</dbReference>
<evidence type="ECO:0000313" key="3">
    <source>
        <dbReference type="Proteomes" id="UP001236369"/>
    </source>
</evidence>
<dbReference type="SUPFAM" id="SSF51182">
    <property type="entry name" value="RmlC-like cupins"/>
    <property type="match status" value="1"/>
</dbReference>
<dbReference type="Proteomes" id="UP001236369">
    <property type="component" value="Unassembled WGS sequence"/>
</dbReference>
<evidence type="ECO:0000313" key="2">
    <source>
        <dbReference type="EMBL" id="MDQ0444388.1"/>
    </source>
</evidence>
<protein>
    <recommendedName>
        <fullName evidence="1">Sugar 3,4-ketoisomerase QdtA cupin domain-containing protein</fullName>
    </recommendedName>
</protein>
<accession>A0ABU0HRC5</accession>
<name>A0ABU0HRC5_9HYPH</name>
<dbReference type="EMBL" id="JAUSVV010000011">
    <property type="protein sequence ID" value="MDQ0444388.1"/>
    <property type="molecule type" value="Genomic_DNA"/>
</dbReference>
<dbReference type="InterPro" id="IPR008894">
    <property type="entry name" value="QdtA_cupin_dom"/>
</dbReference>
<gene>
    <name evidence="2" type="ORF">QO016_003898</name>
</gene>
<evidence type="ECO:0000259" key="1">
    <source>
        <dbReference type="Pfam" id="PF05523"/>
    </source>
</evidence>
<comment type="caution">
    <text evidence="2">The sequence shown here is derived from an EMBL/GenBank/DDBJ whole genome shotgun (WGS) entry which is preliminary data.</text>
</comment>
<keyword evidence="3" id="KW-1185">Reference proteome</keyword>